<dbReference type="AlphaFoldDB" id="A0A8S2U9F5"/>
<comment type="caution">
    <text evidence="8">The sequence shown here is derived from an EMBL/GenBank/DDBJ whole genome shotgun (WGS) entry which is preliminary data.</text>
</comment>
<keyword evidence="4" id="KW-0560">Oxidoreductase</keyword>
<dbReference type="InterPro" id="IPR002401">
    <property type="entry name" value="Cyt_P450_E_grp-I"/>
</dbReference>
<gene>
    <name evidence="8" type="ORF">SMN809_LOCUS27344</name>
</gene>
<evidence type="ECO:0000256" key="1">
    <source>
        <dbReference type="ARBA" id="ARBA00010617"/>
    </source>
</evidence>
<dbReference type="Gene3D" id="1.10.630.10">
    <property type="entry name" value="Cytochrome P450"/>
    <property type="match status" value="1"/>
</dbReference>
<dbReference type="PRINTS" id="PR00463">
    <property type="entry name" value="EP450I"/>
</dbReference>
<feature type="non-terminal residue" evidence="8">
    <location>
        <position position="1"/>
    </location>
</feature>
<evidence type="ECO:0000256" key="2">
    <source>
        <dbReference type="ARBA" id="ARBA00022617"/>
    </source>
</evidence>
<dbReference type="Pfam" id="PF00067">
    <property type="entry name" value="p450"/>
    <property type="match status" value="1"/>
</dbReference>
<dbReference type="PRINTS" id="PR00385">
    <property type="entry name" value="P450"/>
</dbReference>
<dbReference type="InterPro" id="IPR050196">
    <property type="entry name" value="Cytochrome_P450_Monoox"/>
</dbReference>
<keyword evidence="3 7" id="KW-0479">Metal-binding</keyword>
<reference evidence="8" key="1">
    <citation type="submission" date="2021-02" db="EMBL/GenBank/DDBJ databases">
        <authorList>
            <person name="Nowell W R."/>
        </authorList>
    </citation>
    <scope>NUCLEOTIDE SEQUENCE</scope>
</reference>
<dbReference type="InterPro" id="IPR001128">
    <property type="entry name" value="Cyt_P450"/>
</dbReference>
<feature type="binding site" description="axial binding residue" evidence="7">
    <location>
        <position position="170"/>
    </location>
    <ligand>
        <name>heme</name>
        <dbReference type="ChEBI" id="CHEBI:30413"/>
    </ligand>
    <ligandPart>
        <name>Fe</name>
        <dbReference type="ChEBI" id="CHEBI:18248"/>
    </ligandPart>
</feature>
<dbReference type="Proteomes" id="UP000676336">
    <property type="component" value="Unassembled WGS sequence"/>
</dbReference>
<protein>
    <recommendedName>
        <fullName evidence="10">Cytochrome P450</fullName>
    </recommendedName>
</protein>
<dbReference type="EMBL" id="CAJOBI010042329">
    <property type="protein sequence ID" value="CAF4330319.1"/>
    <property type="molecule type" value="Genomic_DNA"/>
</dbReference>
<sequence>SAVDDEGKPFTDQEIKEEALTFVLAGSETTGNLMTWVLYVLMTHDNVLGACREEVDRILPNGKLPTNDNLTDLVICEAIINETLRLYPPAPVFTRYCIREHIIGDEHPIRIPVGATILISDYLLHRRNDLWPRADEFDYTRWMRDPKTGLKPKLPHPFCYLPFAAGPRNCIGQNFALLEAKIMLSMFVQRCNFEMVPGQKMVFDLKITMGSKYGLWAKISNRKM</sequence>
<evidence type="ECO:0000256" key="4">
    <source>
        <dbReference type="ARBA" id="ARBA00023002"/>
    </source>
</evidence>
<evidence type="ECO:0000256" key="5">
    <source>
        <dbReference type="ARBA" id="ARBA00023004"/>
    </source>
</evidence>
<dbReference type="GO" id="GO:0020037">
    <property type="term" value="F:heme binding"/>
    <property type="evidence" value="ECO:0007669"/>
    <property type="project" value="InterPro"/>
</dbReference>
<evidence type="ECO:0000256" key="3">
    <source>
        <dbReference type="ARBA" id="ARBA00022723"/>
    </source>
</evidence>
<keyword evidence="6" id="KW-0503">Monooxygenase</keyword>
<keyword evidence="5 7" id="KW-0408">Iron</keyword>
<comment type="similarity">
    <text evidence="1">Belongs to the cytochrome P450 family.</text>
</comment>
<evidence type="ECO:0000313" key="9">
    <source>
        <dbReference type="Proteomes" id="UP000676336"/>
    </source>
</evidence>
<dbReference type="SUPFAM" id="SSF48264">
    <property type="entry name" value="Cytochrome P450"/>
    <property type="match status" value="1"/>
</dbReference>
<evidence type="ECO:0000313" key="8">
    <source>
        <dbReference type="EMBL" id="CAF4330319.1"/>
    </source>
</evidence>
<evidence type="ECO:0008006" key="10">
    <source>
        <dbReference type="Google" id="ProtNLM"/>
    </source>
</evidence>
<accession>A0A8S2U9F5</accession>
<dbReference type="GO" id="GO:0005506">
    <property type="term" value="F:iron ion binding"/>
    <property type="evidence" value="ECO:0007669"/>
    <property type="project" value="InterPro"/>
</dbReference>
<dbReference type="PANTHER" id="PTHR24291:SF50">
    <property type="entry name" value="BIFUNCTIONAL ALBAFLAVENONE MONOOXYGENASE_TERPENE SYNTHASE"/>
    <property type="match status" value="1"/>
</dbReference>
<dbReference type="InterPro" id="IPR036396">
    <property type="entry name" value="Cyt_P450_sf"/>
</dbReference>
<comment type="cofactor">
    <cofactor evidence="7">
        <name>heme</name>
        <dbReference type="ChEBI" id="CHEBI:30413"/>
    </cofactor>
</comment>
<organism evidence="8 9">
    <name type="scientific">Rotaria magnacalcarata</name>
    <dbReference type="NCBI Taxonomy" id="392030"/>
    <lineage>
        <taxon>Eukaryota</taxon>
        <taxon>Metazoa</taxon>
        <taxon>Spiralia</taxon>
        <taxon>Gnathifera</taxon>
        <taxon>Rotifera</taxon>
        <taxon>Eurotatoria</taxon>
        <taxon>Bdelloidea</taxon>
        <taxon>Philodinida</taxon>
        <taxon>Philodinidae</taxon>
        <taxon>Rotaria</taxon>
    </lineage>
</organism>
<keyword evidence="2 7" id="KW-0349">Heme</keyword>
<dbReference type="GO" id="GO:0016705">
    <property type="term" value="F:oxidoreductase activity, acting on paired donors, with incorporation or reduction of molecular oxygen"/>
    <property type="evidence" value="ECO:0007669"/>
    <property type="project" value="InterPro"/>
</dbReference>
<dbReference type="PANTHER" id="PTHR24291">
    <property type="entry name" value="CYTOCHROME P450 FAMILY 4"/>
    <property type="match status" value="1"/>
</dbReference>
<dbReference type="GO" id="GO:0004497">
    <property type="term" value="F:monooxygenase activity"/>
    <property type="evidence" value="ECO:0007669"/>
    <property type="project" value="UniProtKB-KW"/>
</dbReference>
<name>A0A8S2U9F5_9BILA</name>
<evidence type="ECO:0000256" key="6">
    <source>
        <dbReference type="ARBA" id="ARBA00023033"/>
    </source>
</evidence>
<proteinExistence type="inferred from homology"/>
<evidence type="ECO:0000256" key="7">
    <source>
        <dbReference type="PIRSR" id="PIRSR602401-1"/>
    </source>
</evidence>